<dbReference type="RefSeq" id="WP_066922167.1">
    <property type="nucleotide sequence ID" value="NZ_CABFPH010000074.1"/>
</dbReference>
<name>A0A509EH84_9HYPH</name>
<keyword evidence="2" id="KW-1185">Reference proteome</keyword>
<dbReference type="Proteomes" id="UP000410984">
    <property type="component" value="Unassembled WGS sequence"/>
</dbReference>
<gene>
    <name evidence="1" type="ORF">MET9862_04135</name>
</gene>
<reference evidence="1 2" key="1">
    <citation type="submission" date="2019-06" db="EMBL/GenBank/DDBJ databases">
        <authorList>
            <person name="Rodrigo-Torres L."/>
            <person name="Arahal R. D."/>
            <person name="Lucena T."/>
        </authorList>
    </citation>
    <scope>NUCLEOTIDE SEQUENCE [LARGE SCALE GENOMIC DNA]</scope>
    <source>
        <strain evidence="1 2">SB0023/3</strain>
    </source>
</reference>
<evidence type="ECO:0000313" key="1">
    <source>
        <dbReference type="EMBL" id="VUD73518.1"/>
    </source>
</evidence>
<organism evidence="1 2">
    <name type="scientific">Methylobacterium symbioticum</name>
    <dbReference type="NCBI Taxonomy" id="2584084"/>
    <lineage>
        <taxon>Bacteria</taxon>
        <taxon>Pseudomonadati</taxon>
        <taxon>Pseudomonadota</taxon>
        <taxon>Alphaproteobacteria</taxon>
        <taxon>Hyphomicrobiales</taxon>
        <taxon>Methylobacteriaceae</taxon>
        <taxon>Methylobacterium</taxon>
    </lineage>
</organism>
<accession>A0A509EH84</accession>
<evidence type="ECO:0000313" key="2">
    <source>
        <dbReference type="Proteomes" id="UP000410984"/>
    </source>
</evidence>
<dbReference type="EMBL" id="CABFPH010000074">
    <property type="protein sequence ID" value="VUD73518.1"/>
    <property type="molecule type" value="Genomic_DNA"/>
</dbReference>
<sequence length="470" mass="52129">MRVQPLDLTTDGDPHPIKRLARLALPEPLREADVAEDFDRWIRDNVPSERDRIGMFDRFGTPPLTQREHALFTLLSILAIEHGAWPLEEGCGRAIRCLEEIQRHWAPSDPVSSYLRGKAAAFVAQGFRCARGEPGRLLSFLNGAPLRVCGDGTAALAFGVTAPVSDLIFDFRDDAFALHSLRSMVEGDRTAFDAAVLAQAEILAPAIERGVARLFERCAPPPGDYLAAFRDVLSDERWLPTLLGKLEGRADLRDRVGGMPAAAEWLRAIAGARAWKANDIRRLVRLEPLFEDDPEAFMAAIVSGVRALEGSEPASAVFAALSLLHLARRRRAVRSELADAEREEAFVLALRDLPSGEMIVRLHAQLADLPMDIPGARAVWRHLGNAEKGLWQWRIRAVVGDDRALRRGLAEFLLAWMSQDVYRDVERLVVDLLPPAQELDVLRTLAQSCDRLTSLRAGCLAREMTFGLPD</sequence>
<dbReference type="OrthoDB" id="8011211at2"/>
<dbReference type="AlphaFoldDB" id="A0A509EH84"/>
<proteinExistence type="predicted"/>
<protein>
    <submittedName>
        <fullName evidence="1">Uncharacterized protein</fullName>
    </submittedName>
</protein>